<keyword evidence="2" id="KW-0547">Nucleotide-binding</keyword>
<dbReference type="InterPro" id="IPR003593">
    <property type="entry name" value="AAA+_ATPase"/>
</dbReference>
<name>A0A7S7RTH3_9ACTN</name>
<keyword evidence="1" id="KW-0813">Transport</keyword>
<gene>
    <name evidence="5" type="ORF">INP52_07270</name>
</gene>
<evidence type="ECO:0000256" key="3">
    <source>
        <dbReference type="ARBA" id="ARBA00022840"/>
    </source>
</evidence>
<evidence type="ECO:0000259" key="4">
    <source>
        <dbReference type="PROSITE" id="PS50893"/>
    </source>
</evidence>
<organism evidence="5 6">
    <name type="scientific">Thermophilibacter immobilis</name>
    <dbReference type="NCBI Taxonomy" id="2779519"/>
    <lineage>
        <taxon>Bacteria</taxon>
        <taxon>Bacillati</taxon>
        <taxon>Actinomycetota</taxon>
        <taxon>Coriobacteriia</taxon>
        <taxon>Coriobacteriales</taxon>
        <taxon>Atopobiaceae</taxon>
        <taxon>Thermophilibacter</taxon>
    </lineage>
</organism>
<dbReference type="EMBL" id="CP063767">
    <property type="protein sequence ID" value="QOY60211.1"/>
    <property type="molecule type" value="Genomic_DNA"/>
</dbReference>
<dbReference type="KEGG" id="tio:INP52_07270"/>
<dbReference type="SUPFAM" id="SSF52540">
    <property type="entry name" value="P-loop containing nucleoside triphosphate hydrolases"/>
    <property type="match status" value="1"/>
</dbReference>
<accession>A0A7S7RTH3</accession>
<feature type="domain" description="ABC transporter" evidence="4">
    <location>
        <begin position="10"/>
        <end position="245"/>
    </location>
</feature>
<keyword evidence="6" id="KW-1185">Reference proteome</keyword>
<dbReference type="InterPro" id="IPR003439">
    <property type="entry name" value="ABC_transporter-like_ATP-bd"/>
</dbReference>
<sequence length="267" mass="28682">MSERPRSAELELRHADCGYARHVVLRDVSLGFRAGEACCLLGPNGVGKTTLFGTLLGRLRPRSGQVLVGGRDRATVSDRDFAQMVAYVPQATDVPADLTVLDVALAGSASRVGPLGAPGREEYERTEEVLSQLGIERLRDRSFQEVSGGERQMALIARALVQGARIVLMDEPTASLDFGNQVRVLSCVRSLVAEGRGVVMTTHNPEHAFLCCSRAVLLCSDGHLEDGPVEEIVREEALRATYGVGVRIGEVTMGDGSRVRACVPELG</sequence>
<reference evidence="5 6" key="1">
    <citation type="submission" date="2020-10" db="EMBL/GenBank/DDBJ databases">
        <title>Olsenella immobilis sp.nov., isolated from the mud in a fermentation cellar used for the production of Chinese strong-flavoured liquor.</title>
        <authorList>
            <person name="Lu L."/>
        </authorList>
    </citation>
    <scope>NUCLEOTIDE SEQUENCE [LARGE SCALE GENOMIC DNA]</scope>
    <source>
        <strain evidence="5 6">LZLJ-2</strain>
    </source>
</reference>
<dbReference type="SMART" id="SM00382">
    <property type="entry name" value="AAA"/>
    <property type="match status" value="1"/>
</dbReference>
<dbReference type="Gene3D" id="3.40.50.300">
    <property type="entry name" value="P-loop containing nucleotide triphosphate hydrolases"/>
    <property type="match status" value="1"/>
</dbReference>
<dbReference type="InterPro" id="IPR050153">
    <property type="entry name" value="Metal_Ion_Import_ABC"/>
</dbReference>
<evidence type="ECO:0000256" key="1">
    <source>
        <dbReference type="ARBA" id="ARBA00022448"/>
    </source>
</evidence>
<dbReference type="PROSITE" id="PS00211">
    <property type="entry name" value="ABC_TRANSPORTER_1"/>
    <property type="match status" value="1"/>
</dbReference>
<proteinExistence type="predicted"/>
<dbReference type="FunFam" id="3.40.50.300:FF:000134">
    <property type="entry name" value="Iron-enterobactin ABC transporter ATP-binding protein"/>
    <property type="match status" value="1"/>
</dbReference>
<dbReference type="CDD" id="cd03214">
    <property type="entry name" value="ABC_Iron-Siderophores_B12_Hemin"/>
    <property type="match status" value="1"/>
</dbReference>
<evidence type="ECO:0000256" key="2">
    <source>
        <dbReference type="ARBA" id="ARBA00022741"/>
    </source>
</evidence>
<keyword evidence="3 5" id="KW-0067">ATP-binding</keyword>
<dbReference type="PROSITE" id="PS50893">
    <property type="entry name" value="ABC_TRANSPORTER_2"/>
    <property type="match status" value="1"/>
</dbReference>
<dbReference type="InterPro" id="IPR017871">
    <property type="entry name" value="ABC_transporter-like_CS"/>
</dbReference>
<evidence type="ECO:0000313" key="6">
    <source>
        <dbReference type="Proteomes" id="UP000593735"/>
    </source>
</evidence>
<dbReference type="GO" id="GO:0005524">
    <property type="term" value="F:ATP binding"/>
    <property type="evidence" value="ECO:0007669"/>
    <property type="project" value="UniProtKB-KW"/>
</dbReference>
<dbReference type="AlphaFoldDB" id="A0A7S7RTH3"/>
<dbReference type="Proteomes" id="UP000593735">
    <property type="component" value="Chromosome"/>
</dbReference>
<dbReference type="RefSeq" id="WP_194370418.1">
    <property type="nucleotide sequence ID" value="NZ_CP063767.1"/>
</dbReference>
<dbReference type="InterPro" id="IPR027417">
    <property type="entry name" value="P-loop_NTPase"/>
</dbReference>
<protein>
    <submittedName>
        <fullName evidence="5">ABC transporter ATP-binding protein</fullName>
    </submittedName>
</protein>
<dbReference type="GO" id="GO:0016887">
    <property type="term" value="F:ATP hydrolysis activity"/>
    <property type="evidence" value="ECO:0007669"/>
    <property type="project" value="InterPro"/>
</dbReference>
<dbReference type="PANTHER" id="PTHR42734:SF19">
    <property type="entry name" value="IRON COMPOUNDS ABC TRANSPORTER, ATP-BINDING PROTEIN"/>
    <property type="match status" value="1"/>
</dbReference>
<dbReference type="Pfam" id="PF00005">
    <property type="entry name" value="ABC_tran"/>
    <property type="match status" value="1"/>
</dbReference>
<dbReference type="PANTHER" id="PTHR42734">
    <property type="entry name" value="METAL TRANSPORT SYSTEM ATP-BINDING PROTEIN TM_0124-RELATED"/>
    <property type="match status" value="1"/>
</dbReference>
<evidence type="ECO:0000313" key="5">
    <source>
        <dbReference type="EMBL" id="QOY60211.1"/>
    </source>
</evidence>